<keyword evidence="3" id="KW-0119">Carbohydrate metabolism</keyword>
<dbReference type="Pfam" id="PF14310">
    <property type="entry name" value="Fn3-like"/>
    <property type="match status" value="1"/>
</dbReference>
<dbReference type="Gene3D" id="2.60.40.10">
    <property type="entry name" value="Immunoglobulins"/>
    <property type="match status" value="1"/>
</dbReference>
<feature type="domain" description="Fibronectin type III-like" evidence="5">
    <location>
        <begin position="665"/>
        <end position="735"/>
    </location>
</feature>
<dbReference type="PROSITE" id="PS00775">
    <property type="entry name" value="GLYCOSYL_HYDROL_F3"/>
    <property type="match status" value="1"/>
</dbReference>
<dbReference type="InterPro" id="IPR026891">
    <property type="entry name" value="Fn3-like"/>
</dbReference>
<comment type="caution">
    <text evidence="6">The sequence shown here is derived from an EMBL/GenBank/DDBJ whole genome shotgun (WGS) entry which is preliminary data.</text>
</comment>
<dbReference type="NCBIfam" id="NF011678">
    <property type="entry name" value="PRK15098.1"/>
    <property type="match status" value="1"/>
</dbReference>
<dbReference type="Gene3D" id="3.20.20.300">
    <property type="entry name" value="Glycoside hydrolase, family 3, N-terminal domain"/>
    <property type="match status" value="1"/>
</dbReference>
<evidence type="ECO:0000256" key="4">
    <source>
        <dbReference type="RuleBase" id="RU361161"/>
    </source>
</evidence>
<dbReference type="InterPro" id="IPR017853">
    <property type="entry name" value="GH"/>
</dbReference>
<protein>
    <submittedName>
        <fullName evidence="6">Beta-glucosidase BglX</fullName>
        <ecNumber evidence="6">3.2.1.21</ecNumber>
    </submittedName>
</protein>
<dbReference type="InterPro" id="IPR019800">
    <property type="entry name" value="Glyco_hydro_3_AS"/>
</dbReference>
<keyword evidence="2 4" id="KW-0378">Hydrolase</keyword>
<dbReference type="PRINTS" id="PR00133">
    <property type="entry name" value="GLHYDRLASE3"/>
</dbReference>
<evidence type="ECO:0000313" key="7">
    <source>
        <dbReference type="Proteomes" id="UP001596391"/>
    </source>
</evidence>
<dbReference type="Pfam" id="PF01915">
    <property type="entry name" value="Glyco_hydro_3_C"/>
    <property type="match status" value="1"/>
</dbReference>
<reference evidence="7" key="1">
    <citation type="journal article" date="2019" name="Int. J. Syst. Evol. Microbiol.">
        <title>The Global Catalogue of Microorganisms (GCM) 10K type strain sequencing project: providing services to taxonomists for standard genome sequencing and annotation.</title>
        <authorList>
            <consortium name="The Broad Institute Genomics Platform"/>
            <consortium name="The Broad Institute Genome Sequencing Center for Infectious Disease"/>
            <person name="Wu L."/>
            <person name="Ma J."/>
        </authorList>
    </citation>
    <scope>NUCLEOTIDE SEQUENCE [LARGE SCALE GENOMIC DNA]</scope>
    <source>
        <strain evidence="7">CGMCC 1.16026</strain>
    </source>
</reference>
<evidence type="ECO:0000256" key="1">
    <source>
        <dbReference type="ARBA" id="ARBA00005336"/>
    </source>
</evidence>
<evidence type="ECO:0000256" key="2">
    <source>
        <dbReference type="ARBA" id="ARBA00022801"/>
    </source>
</evidence>
<dbReference type="EMBL" id="JBHSWI010000001">
    <property type="protein sequence ID" value="MFC6646385.1"/>
    <property type="molecule type" value="Genomic_DNA"/>
</dbReference>
<dbReference type="InterPro" id="IPR036962">
    <property type="entry name" value="Glyco_hydro_3_N_sf"/>
</dbReference>
<evidence type="ECO:0000256" key="3">
    <source>
        <dbReference type="ARBA" id="ARBA00023277"/>
    </source>
</evidence>
<dbReference type="GO" id="GO:0008422">
    <property type="term" value="F:beta-glucosidase activity"/>
    <property type="evidence" value="ECO:0007669"/>
    <property type="project" value="UniProtKB-EC"/>
</dbReference>
<gene>
    <name evidence="6" type="primary">bglX</name>
    <name evidence="6" type="ORF">ACFQBQ_12480</name>
</gene>
<dbReference type="Proteomes" id="UP001596391">
    <property type="component" value="Unassembled WGS sequence"/>
</dbReference>
<dbReference type="Pfam" id="PF00933">
    <property type="entry name" value="Glyco_hydro_3"/>
    <property type="match status" value="1"/>
</dbReference>
<keyword evidence="4 6" id="KW-0326">Glycosidase</keyword>
<dbReference type="InterPro" id="IPR002772">
    <property type="entry name" value="Glyco_hydro_3_C"/>
</dbReference>
<evidence type="ECO:0000259" key="5">
    <source>
        <dbReference type="SMART" id="SM01217"/>
    </source>
</evidence>
<dbReference type="Gene3D" id="3.40.50.1700">
    <property type="entry name" value="Glycoside hydrolase family 3 C-terminal domain"/>
    <property type="match status" value="1"/>
</dbReference>
<sequence>MKKAFVCLGLCVLAASAQKTQPKDDATAFANRLLASMTLDEKIEQMEQAAGQNYTPQQADELARKGVGSFLFLTDPVRINELQKIAVTQTPHKIPLIFGYDVIHGFRTINPVPIAMAASWDASLAEHAQSMAAREARAAGVEWAFSPMVDIARDPRWGRIMEGAGEDPYLGEQMAAAQVRGFQGPVVGAPDHILASVKHFAAYGAPYGGRDYDSVDLSEDALRNVYLRPYAAAAKAGAATFMSAYTDVDSVPATGNRWLQHDILRGEWGFKGFTVSDWDAVKNLQTHGYAANPAEAAQRAVEADVNMEMTSDVYRKELPALVKSGKVTVAQIDALVRPILEMKYRLGLFTNPYVDLDKFKRETLSAEQRESARKAAEQVAVLLKNDGHLLPLAKSAKTIALIGPLADSKVDTLGSWSLHAQYADTVTIAEGMRQKFPQAKLLVDKGVEIVRPTSSIFDGQAAEPKPTLLTDADKKAAFEKAIDDVKQADIAVLVLGEAMNMSGEQASRATLTLPGKQQELLEAAVATGKPVVLVIMAARPLEIGWAVDHVPAILDIWYPGTEGGHAVANLLAGDANPGGKLPVTWPRAVGQVPIFYAHYLTQDPSQIGNRYWDMPSTPQYPFGYGLSYTNFTVDGLKLGSETLAHNGTLKVSVQVHNTGSVAGAEVVQVYTHQRAGSASRPVRELRAFSKVTLAAGESREVTLDVPAAELTFWSPSLRRWVLEPGTFDLWAGDSSDASLHTTFTLQ</sequence>
<comment type="similarity">
    <text evidence="1 4">Belongs to the glycosyl hydrolase 3 family.</text>
</comment>
<organism evidence="6 7">
    <name type="scientific">Granulicella cerasi</name>
    <dbReference type="NCBI Taxonomy" id="741063"/>
    <lineage>
        <taxon>Bacteria</taxon>
        <taxon>Pseudomonadati</taxon>
        <taxon>Acidobacteriota</taxon>
        <taxon>Terriglobia</taxon>
        <taxon>Terriglobales</taxon>
        <taxon>Acidobacteriaceae</taxon>
        <taxon>Granulicella</taxon>
    </lineage>
</organism>
<dbReference type="InterPro" id="IPR001764">
    <property type="entry name" value="Glyco_hydro_3_N"/>
</dbReference>
<dbReference type="RefSeq" id="WP_263370473.1">
    <property type="nucleotide sequence ID" value="NZ_JAGSYD010000001.1"/>
</dbReference>
<dbReference type="PANTHER" id="PTHR42715">
    <property type="entry name" value="BETA-GLUCOSIDASE"/>
    <property type="match status" value="1"/>
</dbReference>
<dbReference type="InterPro" id="IPR036881">
    <property type="entry name" value="Glyco_hydro_3_C_sf"/>
</dbReference>
<keyword evidence="7" id="KW-1185">Reference proteome</keyword>
<name>A0ABW1ZD97_9BACT</name>
<evidence type="ECO:0000313" key="6">
    <source>
        <dbReference type="EMBL" id="MFC6646385.1"/>
    </source>
</evidence>
<dbReference type="EC" id="3.2.1.21" evidence="6"/>
<dbReference type="SUPFAM" id="SSF52279">
    <property type="entry name" value="Beta-D-glucan exohydrolase, C-terminal domain"/>
    <property type="match status" value="1"/>
</dbReference>
<proteinExistence type="inferred from homology"/>
<dbReference type="InterPro" id="IPR050288">
    <property type="entry name" value="Cellulose_deg_GH3"/>
</dbReference>
<dbReference type="InterPro" id="IPR013783">
    <property type="entry name" value="Ig-like_fold"/>
</dbReference>
<accession>A0ABW1ZD97</accession>
<dbReference type="PANTHER" id="PTHR42715:SF10">
    <property type="entry name" value="BETA-GLUCOSIDASE"/>
    <property type="match status" value="1"/>
</dbReference>
<dbReference type="SMART" id="SM01217">
    <property type="entry name" value="Fn3_like"/>
    <property type="match status" value="1"/>
</dbReference>
<dbReference type="SUPFAM" id="SSF51445">
    <property type="entry name" value="(Trans)glycosidases"/>
    <property type="match status" value="1"/>
</dbReference>